<keyword evidence="4" id="KW-1185">Reference proteome</keyword>
<dbReference type="SMR" id="A0A0D2KJE0"/>
<dbReference type="PANTHER" id="PTHR13061">
    <property type="entry name" value="DYNACTIN SUBUNIT P25"/>
    <property type="match status" value="1"/>
</dbReference>
<dbReference type="InterPro" id="IPR047324">
    <property type="entry name" value="LbH_gamma_CA-like"/>
</dbReference>
<comment type="subcellular location">
    <subcellularLocation>
        <location evidence="2">Mitochondrion membrane</location>
        <topology evidence="2">Peripheral membrane protein</topology>
        <orientation evidence="2">Matrix side</orientation>
    </subcellularLocation>
</comment>
<dbReference type="RefSeq" id="XP_013894958.1">
    <property type="nucleotide sequence ID" value="XM_014039504.1"/>
</dbReference>
<dbReference type="OrthoDB" id="25818at2759"/>
<reference evidence="3 4" key="1">
    <citation type="journal article" date="2013" name="BMC Genomics">
        <title>Reconstruction of the lipid metabolism for the microalga Monoraphidium neglectum from its genome sequence reveals characteristics suitable for biofuel production.</title>
        <authorList>
            <person name="Bogen C."/>
            <person name="Al-Dilaimi A."/>
            <person name="Albersmeier A."/>
            <person name="Wichmann J."/>
            <person name="Grundmann M."/>
            <person name="Rupp O."/>
            <person name="Lauersen K.J."/>
            <person name="Blifernez-Klassen O."/>
            <person name="Kalinowski J."/>
            <person name="Goesmann A."/>
            <person name="Mussgnug J.H."/>
            <person name="Kruse O."/>
        </authorList>
    </citation>
    <scope>NUCLEOTIDE SEQUENCE [LARGE SCALE GENOMIC DNA]</scope>
    <source>
        <strain evidence="3 4">SAG 48.87</strain>
    </source>
</reference>
<gene>
    <name evidence="3" type="ORF">MNEG_12023</name>
</gene>
<dbReference type="STRING" id="145388.A0A0D2KJE0"/>
<dbReference type="GO" id="GO:0016740">
    <property type="term" value="F:transferase activity"/>
    <property type="evidence" value="ECO:0007669"/>
    <property type="project" value="UniProtKB-KW"/>
</dbReference>
<protein>
    <submittedName>
        <fullName evidence="3">Transferase</fullName>
    </submittedName>
</protein>
<dbReference type="InterPro" id="IPR001451">
    <property type="entry name" value="Hexapep"/>
</dbReference>
<organism evidence="3 4">
    <name type="scientific">Monoraphidium neglectum</name>
    <dbReference type="NCBI Taxonomy" id="145388"/>
    <lineage>
        <taxon>Eukaryota</taxon>
        <taxon>Viridiplantae</taxon>
        <taxon>Chlorophyta</taxon>
        <taxon>core chlorophytes</taxon>
        <taxon>Chlorophyceae</taxon>
        <taxon>CS clade</taxon>
        <taxon>Sphaeropleales</taxon>
        <taxon>Selenastraceae</taxon>
        <taxon>Monoraphidium</taxon>
    </lineage>
</organism>
<comment type="similarity">
    <text evidence="1">Belongs to the gamma-class carbonic anhydrase family.</text>
</comment>
<dbReference type="KEGG" id="mng:MNEG_12023"/>
<evidence type="ECO:0000313" key="3">
    <source>
        <dbReference type="EMBL" id="KIY95938.1"/>
    </source>
</evidence>
<accession>A0A0D2KJE0</accession>
<dbReference type="AlphaFoldDB" id="A0A0D2KJE0"/>
<proteinExistence type="inferred from homology"/>
<dbReference type="GO" id="GO:0031966">
    <property type="term" value="C:mitochondrial membrane"/>
    <property type="evidence" value="ECO:0007669"/>
    <property type="project" value="UniProtKB-SubCell"/>
</dbReference>
<dbReference type="CDD" id="cd04645">
    <property type="entry name" value="LbH_gamma_CA_like"/>
    <property type="match status" value="1"/>
</dbReference>
<keyword evidence="3" id="KW-0808">Transferase</keyword>
<dbReference type="InterPro" id="IPR050484">
    <property type="entry name" value="Transf_Hexapept/Carb_Anhydrase"/>
</dbReference>
<sequence length="283" mass="29471">MPFPMAYVGRHPKPKDLLGKVLYGIGSVLRGTGKALDSVGSSIQGPYGVQAELPPNTAWLPLIANPQVSIVEPVKGPDVFVAQNATILGNVSIGKGSSIWYGATLRGDVNAITIGERTNIQDNVVIHVARHVPSTAAPRATVIGSNVTVAHGALVHAATIGDGCLVGMGATLLDGVTLEPGSVVAAGAVVPPGAVIKTGQIWAGAPAKLLRTVSAEEASFLVQSADNYAKLAQAHKTENGKVFEELVLDATIAGERAWREKTDSDVHQGIYRDPQTQVLLSMR</sequence>
<dbReference type="Proteomes" id="UP000054498">
    <property type="component" value="Unassembled WGS sequence"/>
</dbReference>
<evidence type="ECO:0000256" key="1">
    <source>
        <dbReference type="ARBA" id="ARBA00023595"/>
    </source>
</evidence>
<dbReference type="InterPro" id="IPR011004">
    <property type="entry name" value="Trimer_LpxA-like_sf"/>
</dbReference>
<evidence type="ECO:0000256" key="2">
    <source>
        <dbReference type="ARBA" id="ARBA00034694"/>
    </source>
</evidence>
<dbReference type="GeneID" id="25729344"/>
<evidence type="ECO:0000313" key="4">
    <source>
        <dbReference type="Proteomes" id="UP000054498"/>
    </source>
</evidence>
<name>A0A0D2KJE0_9CHLO</name>
<dbReference type="Gene3D" id="2.160.10.10">
    <property type="entry name" value="Hexapeptide repeat proteins"/>
    <property type="match status" value="1"/>
</dbReference>
<dbReference type="SUPFAM" id="SSF51161">
    <property type="entry name" value="Trimeric LpxA-like enzymes"/>
    <property type="match status" value="1"/>
</dbReference>
<dbReference type="PANTHER" id="PTHR13061:SF29">
    <property type="entry name" value="GAMMA CARBONIC ANHYDRASE-LIKE 1, MITOCHONDRIAL-RELATED"/>
    <property type="match status" value="1"/>
</dbReference>
<dbReference type="Pfam" id="PF00132">
    <property type="entry name" value="Hexapep"/>
    <property type="match status" value="1"/>
</dbReference>
<dbReference type="EMBL" id="KK103237">
    <property type="protein sequence ID" value="KIY95938.1"/>
    <property type="molecule type" value="Genomic_DNA"/>
</dbReference>